<keyword evidence="2" id="KW-0762">Sugar transport</keyword>
<evidence type="ECO:0000256" key="5">
    <source>
        <dbReference type="ARBA" id="ARBA00023136"/>
    </source>
</evidence>
<evidence type="ECO:0000256" key="2">
    <source>
        <dbReference type="ARBA" id="ARBA00022597"/>
    </source>
</evidence>
<dbReference type="RefSeq" id="XP_006817758.1">
    <property type="nucleotide sequence ID" value="XM_006817695.1"/>
</dbReference>
<feature type="transmembrane region" description="Helical" evidence="6">
    <location>
        <begin position="203"/>
        <end position="222"/>
    </location>
</feature>
<evidence type="ECO:0000313" key="8">
    <source>
        <dbReference type="RefSeq" id="XP_006817758.1"/>
    </source>
</evidence>
<feature type="transmembrane region" description="Helical" evidence="6">
    <location>
        <begin position="129"/>
        <end position="149"/>
    </location>
</feature>
<dbReference type="NCBIfam" id="TIGR00803">
    <property type="entry name" value="nst"/>
    <property type="match status" value="1"/>
</dbReference>
<dbReference type="PANTHER" id="PTHR10231">
    <property type="entry name" value="NUCLEOTIDE-SUGAR TRANSMEMBRANE TRANSPORTER"/>
    <property type="match status" value="1"/>
</dbReference>
<feature type="transmembrane region" description="Helical" evidence="6">
    <location>
        <begin position="161"/>
        <end position="183"/>
    </location>
</feature>
<feature type="transmembrane region" description="Helical" evidence="6">
    <location>
        <begin position="234"/>
        <end position="252"/>
    </location>
</feature>
<feature type="transmembrane region" description="Helical" evidence="6">
    <location>
        <begin position="286"/>
        <end position="302"/>
    </location>
</feature>
<feature type="transmembrane region" description="Helical" evidence="6">
    <location>
        <begin position="259"/>
        <end position="280"/>
    </location>
</feature>
<comment type="subcellular location">
    <subcellularLocation>
        <location evidence="1">Membrane</location>
        <topology evidence="1">Multi-pass membrane protein</topology>
    </subcellularLocation>
</comment>
<keyword evidence="3 6" id="KW-0812">Transmembrane</keyword>
<evidence type="ECO:0000256" key="6">
    <source>
        <dbReference type="SAM" id="Phobius"/>
    </source>
</evidence>
<dbReference type="InterPro" id="IPR007271">
    <property type="entry name" value="Nuc_sug_transpt"/>
</dbReference>
<keyword evidence="7" id="KW-1185">Reference proteome</keyword>
<keyword evidence="5 6" id="KW-0472">Membrane</keyword>
<organism evidence="7 8">
    <name type="scientific">Saccoglossus kowalevskii</name>
    <name type="common">Acorn worm</name>
    <dbReference type="NCBI Taxonomy" id="10224"/>
    <lineage>
        <taxon>Eukaryota</taxon>
        <taxon>Metazoa</taxon>
        <taxon>Hemichordata</taxon>
        <taxon>Enteropneusta</taxon>
        <taxon>Harrimaniidae</taxon>
        <taxon>Saccoglossus</taxon>
    </lineage>
</organism>
<dbReference type="PIRSF" id="PIRSF005799">
    <property type="entry name" value="UDP-gal_transpt"/>
    <property type="match status" value="1"/>
</dbReference>
<evidence type="ECO:0000256" key="3">
    <source>
        <dbReference type="ARBA" id="ARBA00022692"/>
    </source>
</evidence>
<protein>
    <submittedName>
        <fullName evidence="8">LOW QUALITY PROTEIN: probable UDP-sugar transporter protein SLC35A4-like</fullName>
    </submittedName>
</protein>
<accession>A0ABM0MCL7</accession>
<keyword evidence="4 6" id="KW-1133">Transmembrane helix</keyword>
<keyword evidence="2" id="KW-0813">Transport</keyword>
<dbReference type="Pfam" id="PF04142">
    <property type="entry name" value="Nuc_sug_transp"/>
    <property type="match status" value="1"/>
</dbReference>
<evidence type="ECO:0000256" key="4">
    <source>
        <dbReference type="ARBA" id="ARBA00022989"/>
    </source>
</evidence>
<evidence type="ECO:0000313" key="7">
    <source>
        <dbReference type="Proteomes" id="UP000694865"/>
    </source>
</evidence>
<reference evidence="8" key="1">
    <citation type="submission" date="2025-08" db="UniProtKB">
        <authorList>
            <consortium name="RefSeq"/>
        </authorList>
    </citation>
    <scope>IDENTIFICATION</scope>
    <source>
        <tissue evidence="8">Testes</tissue>
    </source>
</reference>
<sequence length="314" mass="35877">MAYKHTFTKCKTMRILIYGSHAILLHLCKVDGKIPFNSSSVVLLIELNKLLFSLSMLAPEVYSKSLKLPTFMQCVPFAIPALLYCINNNIVVHIQLYIDPASFQVLSNLKIASTALLYRSIIRRRLTRLQWLSMWLLMFAGISNSYGGLRLTGKLESPREIYITVYGLLLIVIYCALSGLAGVYTEYILKKNYQSSLHLQNSLLYTFGVVISLVTYSVSSWNSPYTFTHGYTKHTVIIIITQAMLGLIMSAVMKHTSNIIRLFIITCAMLVTTSLSMVLWNLQINFYFGLAFVLVFIALLLYHKRYNMYIVRHF</sequence>
<proteinExistence type="predicted"/>
<dbReference type="GeneID" id="100370259"/>
<evidence type="ECO:0000256" key="1">
    <source>
        <dbReference type="ARBA" id="ARBA00004141"/>
    </source>
</evidence>
<gene>
    <name evidence="8" type="primary">LOC100370259</name>
</gene>
<dbReference type="Proteomes" id="UP000694865">
    <property type="component" value="Unplaced"/>
</dbReference>
<name>A0ABM0MCL7_SACKO</name>